<dbReference type="InterPro" id="IPR050970">
    <property type="entry name" value="Cl_channel_volt-gated"/>
</dbReference>
<dbReference type="GO" id="GO:0016020">
    <property type="term" value="C:membrane"/>
    <property type="evidence" value="ECO:0007669"/>
    <property type="project" value="UniProtKB-SubCell"/>
</dbReference>
<sequence>MSAAFSVTVEAFYQTTFKQMSFVPEELGIFLFLGIICGACAALFIYLHRQLVYFIRRNKVMKKLFQRNYQL</sequence>
<dbReference type="PANTHER" id="PTHR45720">
    <property type="entry name" value="CHLORIDE CHANNEL PROTEIN 2"/>
    <property type="match status" value="1"/>
</dbReference>
<comment type="caution">
    <text evidence="7">The sequence shown here is derived from an EMBL/GenBank/DDBJ whole genome shotgun (WGS) entry which is preliminary data.</text>
</comment>
<keyword evidence="8" id="KW-1185">Reference proteome</keyword>
<evidence type="ECO:0000256" key="2">
    <source>
        <dbReference type="ARBA" id="ARBA00022692"/>
    </source>
</evidence>
<reference evidence="7 8" key="1">
    <citation type="submission" date="2024-08" db="EMBL/GenBank/DDBJ databases">
        <title>Gnathostoma spinigerum genome.</title>
        <authorList>
            <person name="Gonzalez-Bertolin B."/>
            <person name="Monzon S."/>
            <person name="Zaballos A."/>
            <person name="Jimenez P."/>
            <person name="Dekumyoy P."/>
            <person name="Varona S."/>
            <person name="Cuesta I."/>
            <person name="Sumanam S."/>
            <person name="Adisakwattana P."/>
            <person name="Gasser R.B."/>
            <person name="Hernandez-Gonzalez A."/>
            <person name="Young N.D."/>
            <person name="Perteguer M.J."/>
        </authorList>
    </citation>
    <scope>NUCLEOTIDE SEQUENCE [LARGE SCALE GENOMIC DNA]</scope>
    <source>
        <strain evidence="7">AL3</strain>
        <tissue evidence="7">Liver</tissue>
    </source>
</reference>
<dbReference type="Gene3D" id="1.10.3080.10">
    <property type="entry name" value="Clc chloride channel"/>
    <property type="match status" value="1"/>
</dbReference>
<dbReference type="AlphaFoldDB" id="A0ABD6EWE3"/>
<protein>
    <submittedName>
        <fullName evidence="7">Uncharacterized protein</fullName>
    </submittedName>
</protein>
<evidence type="ECO:0000313" key="7">
    <source>
        <dbReference type="EMBL" id="MFH4984216.1"/>
    </source>
</evidence>
<dbReference type="InterPro" id="IPR001807">
    <property type="entry name" value="ClC"/>
</dbReference>
<organism evidence="7 8">
    <name type="scientific">Gnathostoma spinigerum</name>
    <dbReference type="NCBI Taxonomy" id="75299"/>
    <lineage>
        <taxon>Eukaryota</taxon>
        <taxon>Metazoa</taxon>
        <taxon>Ecdysozoa</taxon>
        <taxon>Nematoda</taxon>
        <taxon>Chromadorea</taxon>
        <taxon>Rhabditida</taxon>
        <taxon>Spirurina</taxon>
        <taxon>Gnathostomatomorpha</taxon>
        <taxon>Gnathostomatoidea</taxon>
        <taxon>Gnathostomatidae</taxon>
        <taxon>Gnathostoma</taxon>
    </lineage>
</organism>
<evidence type="ECO:0000256" key="5">
    <source>
        <dbReference type="ARBA" id="ARBA00023136"/>
    </source>
</evidence>
<keyword evidence="3" id="KW-0677">Repeat</keyword>
<accession>A0ABD6EWE3</accession>
<keyword evidence="2 6" id="KW-0812">Transmembrane</keyword>
<proteinExistence type="predicted"/>
<keyword evidence="4 6" id="KW-1133">Transmembrane helix</keyword>
<comment type="subcellular location">
    <subcellularLocation>
        <location evidence="1">Membrane</location>
        <topology evidence="1">Multi-pass membrane protein</topology>
    </subcellularLocation>
</comment>
<evidence type="ECO:0000256" key="1">
    <source>
        <dbReference type="ARBA" id="ARBA00004141"/>
    </source>
</evidence>
<dbReference type="SUPFAM" id="SSF81340">
    <property type="entry name" value="Clc chloride channel"/>
    <property type="match status" value="1"/>
</dbReference>
<dbReference type="Proteomes" id="UP001608902">
    <property type="component" value="Unassembled WGS sequence"/>
</dbReference>
<dbReference type="EMBL" id="JBGFUD010015901">
    <property type="protein sequence ID" value="MFH4984216.1"/>
    <property type="molecule type" value="Genomic_DNA"/>
</dbReference>
<feature type="transmembrane region" description="Helical" evidence="6">
    <location>
        <begin position="27"/>
        <end position="47"/>
    </location>
</feature>
<name>A0ABD6EWE3_9BILA</name>
<dbReference type="PANTHER" id="PTHR45720:SF10">
    <property type="entry name" value="CHLORIDE CHANNEL PROTEIN 2"/>
    <property type="match status" value="1"/>
</dbReference>
<evidence type="ECO:0000313" key="8">
    <source>
        <dbReference type="Proteomes" id="UP001608902"/>
    </source>
</evidence>
<dbReference type="Pfam" id="PF00654">
    <property type="entry name" value="Voltage_CLC"/>
    <property type="match status" value="1"/>
</dbReference>
<evidence type="ECO:0000256" key="3">
    <source>
        <dbReference type="ARBA" id="ARBA00022737"/>
    </source>
</evidence>
<gene>
    <name evidence="7" type="ORF">AB6A40_010925</name>
</gene>
<dbReference type="InterPro" id="IPR014743">
    <property type="entry name" value="Cl-channel_core"/>
</dbReference>
<evidence type="ECO:0000256" key="6">
    <source>
        <dbReference type="SAM" id="Phobius"/>
    </source>
</evidence>
<keyword evidence="5 6" id="KW-0472">Membrane</keyword>
<evidence type="ECO:0000256" key="4">
    <source>
        <dbReference type="ARBA" id="ARBA00022989"/>
    </source>
</evidence>